<keyword evidence="1" id="KW-0812">Transmembrane</keyword>
<feature type="transmembrane region" description="Helical" evidence="1">
    <location>
        <begin position="12"/>
        <end position="35"/>
    </location>
</feature>
<dbReference type="RefSeq" id="WP_119516056.1">
    <property type="nucleotide sequence ID" value="NZ_NQYH01000005.1"/>
</dbReference>
<dbReference type="Proteomes" id="UP000266206">
    <property type="component" value="Unassembled WGS sequence"/>
</dbReference>
<evidence type="ECO:0000256" key="1">
    <source>
        <dbReference type="SAM" id="Phobius"/>
    </source>
</evidence>
<dbReference type="EMBL" id="NQYH01000005">
    <property type="protein sequence ID" value="RIY41055.1"/>
    <property type="molecule type" value="Genomic_DNA"/>
</dbReference>
<evidence type="ECO:0000313" key="2">
    <source>
        <dbReference type="EMBL" id="RIY41055.1"/>
    </source>
</evidence>
<sequence>MLERVVGAISYLLLNCLWFCAALIVLGLFCTTLFLTAQELAFSINKNINYYNKSNDLIESKQQSEHKLPLLLDFQSIATEIDWNINDENIASGPGITYENDPYLYMSESLSINTQKNLNDSPVFMSRIVGNMSQANVLVEYLVQLGFSSYQIERSGYEIEVFAGPVNNLEPGSPAIELLLSLGFI</sequence>
<gene>
    <name evidence="2" type="ORF">CJP73_07865</name>
</gene>
<keyword evidence="1" id="KW-1133">Transmembrane helix</keyword>
<comment type="caution">
    <text evidence="2">The sequence shown here is derived from an EMBL/GenBank/DDBJ whole genome shotgun (WGS) entry which is preliminary data.</text>
</comment>
<name>A0A3A1YTS6_9BURK</name>
<accession>A0A3A1YTS6</accession>
<dbReference type="AlphaFoldDB" id="A0A3A1YTS6"/>
<dbReference type="OrthoDB" id="10003911at2"/>
<organism evidence="2 3">
    <name type="scientific">Neopusillimonas maritima</name>
    <dbReference type="NCBI Taxonomy" id="2026239"/>
    <lineage>
        <taxon>Bacteria</taxon>
        <taxon>Pseudomonadati</taxon>
        <taxon>Pseudomonadota</taxon>
        <taxon>Betaproteobacteria</taxon>
        <taxon>Burkholderiales</taxon>
        <taxon>Alcaligenaceae</taxon>
        <taxon>Neopusillimonas</taxon>
    </lineage>
</organism>
<reference evidence="2 3" key="1">
    <citation type="submission" date="2017-08" db="EMBL/GenBank/DDBJ databases">
        <title>Pusillimonas indicus sp. nov., a member of the family Alcaligenaceae isolated from surface seawater.</title>
        <authorList>
            <person name="Li J."/>
        </authorList>
    </citation>
    <scope>NUCLEOTIDE SEQUENCE [LARGE SCALE GENOMIC DNA]</scope>
    <source>
        <strain evidence="2 3">L52-1-41</strain>
    </source>
</reference>
<protein>
    <submittedName>
        <fullName evidence="2">Uncharacterized protein</fullName>
    </submittedName>
</protein>
<proteinExistence type="predicted"/>
<evidence type="ECO:0000313" key="3">
    <source>
        <dbReference type="Proteomes" id="UP000266206"/>
    </source>
</evidence>
<keyword evidence="1" id="KW-0472">Membrane</keyword>